<dbReference type="EC" id="1.7.2.2" evidence="3"/>
<reference evidence="12 13" key="1">
    <citation type="journal article" date="2020" name="Nature">
        <title>Bacterial chemolithoautotrophy via manganese oxidation.</title>
        <authorList>
            <person name="Yu H."/>
            <person name="Leadbetter J.R."/>
        </authorList>
    </citation>
    <scope>NUCLEOTIDE SEQUENCE [LARGE SCALE GENOMIC DNA]</scope>
    <source>
        <strain evidence="12 13">RBP-1</strain>
    </source>
</reference>
<organism evidence="12 13">
    <name type="scientific">Ramlibacter lithotrophicus</name>
    <dbReference type="NCBI Taxonomy" id="2606681"/>
    <lineage>
        <taxon>Bacteria</taxon>
        <taxon>Pseudomonadati</taxon>
        <taxon>Pseudomonadota</taxon>
        <taxon>Betaproteobacteria</taxon>
        <taxon>Burkholderiales</taxon>
        <taxon>Comamonadaceae</taxon>
        <taxon>Ramlibacter</taxon>
    </lineage>
</organism>
<accession>A0A7X6I7U0</accession>
<dbReference type="SUPFAM" id="SSF48695">
    <property type="entry name" value="Multiheme cytochromes"/>
    <property type="match status" value="2"/>
</dbReference>
<dbReference type="InterPro" id="IPR036280">
    <property type="entry name" value="Multihaem_cyt_sf"/>
</dbReference>
<keyword evidence="7" id="KW-0106">Calcium</keyword>
<keyword evidence="6 11" id="KW-0732">Signal</keyword>
<keyword evidence="13" id="KW-1185">Reference proteome</keyword>
<dbReference type="Pfam" id="PF02335">
    <property type="entry name" value="Cytochrom_C552"/>
    <property type="match status" value="1"/>
</dbReference>
<evidence type="ECO:0000256" key="7">
    <source>
        <dbReference type="ARBA" id="ARBA00022837"/>
    </source>
</evidence>
<dbReference type="GO" id="GO:0042279">
    <property type="term" value="F:nitrite reductase (cytochrome, ammonia-forming) activity"/>
    <property type="evidence" value="ECO:0007669"/>
    <property type="project" value="UniProtKB-EC"/>
</dbReference>
<evidence type="ECO:0000256" key="4">
    <source>
        <dbReference type="ARBA" id="ARBA00022617"/>
    </source>
</evidence>
<keyword evidence="5" id="KW-0479">Metal-binding</keyword>
<comment type="similarity">
    <text evidence="2">Belongs to the cytochrome c-552 family.</text>
</comment>
<evidence type="ECO:0000256" key="8">
    <source>
        <dbReference type="ARBA" id="ARBA00023002"/>
    </source>
</evidence>
<comment type="catalytic activity">
    <reaction evidence="10">
        <text>6 Fe(III)-[cytochrome c] + NH4(+) + 2 H2O = 6 Fe(II)-[cytochrome c] + nitrite + 8 H(+)</text>
        <dbReference type="Rhea" id="RHEA:13089"/>
        <dbReference type="Rhea" id="RHEA-COMP:10350"/>
        <dbReference type="Rhea" id="RHEA-COMP:14399"/>
        <dbReference type="ChEBI" id="CHEBI:15377"/>
        <dbReference type="ChEBI" id="CHEBI:15378"/>
        <dbReference type="ChEBI" id="CHEBI:16301"/>
        <dbReference type="ChEBI" id="CHEBI:28938"/>
        <dbReference type="ChEBI" id="CHEBI:29033"/>
        <dbReference type="ChEBI" id="CHEBI:29034"/>
        <dbReference type="EC" id="1.7.2.2"/>
    </reaction>
</comment>
<dbReference type="Proteomes" id="UP000521868">
    <property type="component" value="Unassembled WGS sequence"/>
</dbReference>
<evidence type="ECO:0000313" key="13">
    <source>
        <dbReference type="Proteomes" id="UP000521868"/>
    </source>
</evidence>
<dbReference type="RefSeq" id="WP_168109007.1">
    <property type="nucleotide sequence ID" value="NZ_VTOX01000008.1"/>
</dbReference>
<evidence type="ECO:0000256" key="2">
    <source>
        <dbReference type="ARBA" id="ARBA00009288"/>
    </source>
</evidence>
<dbReference type="EMBL" id="VTOX01000008">
    <property type="protein sequence ID" value="NKE67871.1"/>
    <property type="molecule type" value="Genomic_DNA"/>
</dbReference>
<dbReference type="GO" id="GO:0020037">
    <property type="term" value="F:heme binding"/>
    <property type="evidence" value="ECO:0007669"/>
    <property type="project" value="TreeGrafter"/>
</dbReference>
<comment type="caution">
    <text evidence="12">The sequence shown here is derived from an EMBL/GenBank/DDBJ whole genome shotgun (WGS) entry which is preliminary data.</text>
</comment>
<dbReference type="GO" id="GO:0046872">
    <property type="term" value="F:metal ion binding"/>
    <property type="evidence" value="ECO:0007669"/>
    <property type="project" value="UniProtKB-KW"/>
</dbReference>
<evidence type="ECO:0000256" key="9">
    <source>
        <dbReference type="ARBA" id="ARBA00023004"/>
    </source>
</evidence>
<dbReference type="GO" id="GO:0019645">
    <property type="term" value="P:anaerobic electron transport chain"/>
    <property type="evidence" value="ECO:0007669"/>
    <property type="project" value="TreeGrafter"/>
</dbReference>
<dbReference type="PIRSF" id="PIRSF000243">
    <property type="entry name" value="Cyt_c552"/>
    <property type="match status" value="1"/>
</dbReference>
<evidence type="ECO:0000313" key="12">
    <source>
        <dbReference type="EMBL" id="NKE67871.1"/>
    </source>
</evidence>
<dbReference type="Gene3D" id="1.10.1130.10">
    <property type="entry name" value="Flavocytochrome C3, Chain A"/>
    <property type="match status" value="1"/>
</dbReference>
<dbReference type="PANTHER" id="PTHR30633">
    <property type="entry name" value="CYTOCHROME C-552 RESPIRATORY NITRITE REDUCTASE"/>
    <property type="match status" value="1"/>
</dbReference>
<evidence type="ECO:0000256" key="11">
    <source>
        <dbReference type="SAM" id="SignalP"/>
    </source>
</evidence>
<dbReference type="GO" id="GO:0030288">
    <property type="term" value="C:outer membrane-bounded periplasmic space"/>
    <property type="evidence" value="ECO:0007669"/>
    <property type="project" value="TreeGrafter"/>
</dbReference>
<evidence type="ECO:0000256" key="5">
    <source>
        <dbReference type="ARBA" id="ARBA00022723"/>
    </source>
</evidence>
<dbReference type="Gene3D" id="1.10.287.3080">
    <property type="match status" value="1"/>
</dbReference>
<name>A0A7X6I7U0_9BURK</name>
<dbReference type="CDD" id="cd00548">
    <property type="entry name" value="NrfA-like"/>
    <property type="match status" value="1"/>
</dbReference>
<evidence type="ECO:0000256" key="10">
    <source>
        <dbReference type="ARBA" id="ARBA00049131"/>
    </source>
</evidence>
<keyword evidence="9" id="KW-0408">Iron</keyword>
<gene>
    <name evidence="12" type="ORF">RAMLITH_18785</name>
</gene>
<evidence type="ECO:0000256" key="6">
    <source>
        <dbReference type="ARBA" id="ARBA00022729"/>
    </source>
</evidence>
<keyword evidence="4" id="KW-0349">Heme</keyword>
<protein>
    <recommendedName>
        <fullName evidence="3">nitrite reductase (cytochrome; ammonia-forming)</fullName>
        <ecNumber evidence="3">1.7.2.2</ecNumber>
    </recommendedName>
</protein>
<feature type="chain" id="PRO_5031161884" description="nitrite reductase (cytochrome; ammonia-forming)" evidence="11">
    <location>
        <begin position="32"/>
        <end position="571"/>
    </location>
</feature>
<feature type="signal peptide" evidence="11">
    <location>
        <begin position="1"/>
        <end position="31"/>
    </location>
</feature>
<evidence type="ECO:0000256" key="3">
    <source>
        <dbReference type="ARBA" id="ARBA00011887"/>
    </source>
</evidence>
<sequence length="571" mass="63167">MFRWFGSSFWRAMLGLAAALALLAGAPAAYAQKAKAYNAKDCYECHEAIQEFHEKSQHKSVGCDSCHSGLEAHRKAGKGRPVTNNDPASCGNCHKNQFRTMYTMNTEKAAHKEKAVAAGGALDKALAPHGFTREHNEPRSHAFALYDQLVVDRAFGGRFVNKEGRAGLTRMGGNFRIWDVLKDEFPGEPHKAFKPGTAAAANPVCMSCKTSDHILDWAYMGDPKPEAKWSRLSKVNEFVKDTNHALNCNFCHDPHSAGPRIIRDGLIQALSRPEKDTLWHKDPKGAKIEIKELGERGFTRKIATLSRYDAKLQCAQCHVEYNCNPGFDPVTGQAIGMDDQRTNHFPLKSVNDIGQHYKDLRFGDFKHAVTGATLWKGQHPDVEVFYNSVHQKQGADCATCHMPKAKDPKTGKQYTSHWQTSPRHYVKDACLGCHKSWTEKQALYSIDSLKNKWVGKMRKAEFWLTRLIDKYEAAQNMGVEPAVLAEARTKHSEAHIHWEFWSAANGGHFHNPQQFEESINKGMTISQAGIKLLDDAMAKRRAQGSASAAPAPAAAAAGPAAMVPVAAPAAK</sequence>
<dbReference type="AlphaFoldDB" id="A0A7X6I7U0"/>
<evidence type="ECO:0000256" key="1">
    <source>
        <dbReference type="ARBA" id="ARBA00004196"/>
    </source>
</evidence>
<dbReference type="PANTHER" id="PTHR30633:SF0">
    <property type="entry name" value="CYTOCHROME C-552"/>
    <property type="match status" value="1"/>
</dbReference>
<proteinExistence type="inferred from homology"/>
<keyword evidence="8" id="KW-0560">Oxidoreductase</keyword>
<dbReference type="Gene3D" id="1.20.140.10">
    <property type="entry name" value="Butyryl-CoA Dehydrogenase, subunit A, domain 3"/>
    <property type="match status" value="1"/>
</dbReference>
<dbReference type="InterPro" id="IPR003321">
    <property type="entry name" value="Cyt_c552"/>
</dbReference>
<comment type="subcellular location">
    <subcellularLocation>
        <location evidence="1">Cell envelope</location>
    </subcellularLocation>
</comment>